<dbReference type="PANTHER" id="PTHR33154">
    <property type="entry name" value="TRANSCRIPTIONAL REGULATOR, ARSR FAMILY"/>
    <property type="match status" value="1"/>
</dbReference>
<dbReference type="RefSeq" id="WP_199567479.1">
    <property type="nucleotide sequence ID" value="NZ_JAENBP010000002.1"/>
</dbReference>
<dbReference type="PROSITE" id="PS50987">
    <property type="entry name" value="HTH_ARSR_2"/>
    <property type="match status" value="1"/>
</dbReference>
<evidence type="ECO:0000256" key="1">
    <source>
        <dbReference type="ARBA" id="ARBA00023015"/>
    </source>
</evidence>
<dbReference type="AlphaFoldDB" id="A0A934P9C9"/>
<proteinExistence type="predicted"/>
<dbReference type="CDD" id="cd00090">
    <property type="entry name" value="HTH_ARSR"/>
    <property type="match status" value="1"/>
</dbReference>
<dbReference type="PRINTS" id="PR00778">
    <property type="entry name" value="HTHARSR"/>
</dbReference>
<feature type="domain" description="HTH arsR-type" evidence="4">
    <location>
        <begin position="1"/>
        <end position="86"/>
    </location>
</feature>
<evidence type="ECO:0000313" key="5">
    <source>
        <dbReference type="EMBL" id="MBJ8349556.1"/>
    </source>
</evidence>
<reference evidence="5 6" key="1">
    <citation type="journal article" date="2021" name="Int. J. Syst. Evol. Microbiol.">
        <title>Streptococcus vicugnae sp. nov., isolated from faeces of alpacas (Vicugna pacos) and cattle (Bos taurus), Streptococcus zalophi sp. nov., and Streptococcus pacificus sp. nov., isolated from respiratory tract of California sea lions (Zalophus californianus).</title>
        <authorList>
            <person name="Volokhov D.V."/>
            <person name="Zagorodnyaya T.A."/>
            <person name="Shen Z."/>
            <person name="Blom J."/>
            <person name="Furtak V.A."/>
            <person name="Eisenberg T."/>
            <person name="Fan P."/>
            <person name="Jeong K.C."/>
            <person name="Gao Y."/>
            <person name="Zhang S."/>
            <person name="Amselle M."/>
        </authorList>
    </citation>
    <scope>NUCLEOTIDE SEQUENCE [LARGE SCALE GENOMIC DNA]</scope>
    <source>
        <strain evidence="6">CSL7508-lung</strain>
    </source>
</reference>
<dbReference type="GO" id="GO:0003677">
    <property type="term" value="F:DNA binding"/>
    <property type="evidence" value="ECO:0007669"/>
    <property type="project" value="UniProtKB-KW"/>
</dbReference>
<dbReference type="SMART" id="SM00418">
    <property type="entry name" value="HTH_ARSR"/>
    <property type="match status" value="1"/>
</dbReference>
<dbReference type="InterPro" id="IPR001845">
    <property type="entry name" value="HTH_ArsR_DNA-bd_dom"/>
</dbReference>
<dbReference type="InterPro" id="IPR036390">
    <property type="entry name" value="WH_DNA-bd_sf"/>
</dbReference>
<organism evidence="5 6">
    <name type="scientific">Streptococcus zalophi</name>
    <dbReference type="NCBI Taxonomy" id="640031"/>
    <lineage>
        <taxon>Bacteria</taxon>
        <taxon>Bacillati</taxon>
        <taxon>Bacillota</taxon>
        <taxon>Bacilli</taxon>
        <taxon>Lactobacillales</taxon>
        <taxon>Streptococcaceae</taxon>
        <taxon>Streptococcus</taxon>
    </lineage>
</organism>
<dbReference type="Gene3D" id="1.10.10.10">
    <property type="entry name" value="Winged helix-like DNA-binding domain superfamily/Winged helix DNA-binding domain"/>
    <property type="match status" value="1"/>
</dbReference>
<evidence type="ECO:0000313" key="6">
    <source>
        <dbReference type="Proteomes" id="UP000644875"/>
    </source>
</evidence>
<keyword evidence="3" id="KW-0804">Transcription</keyword>
<keyword evidence="2" id="KW-0238">DNA-binding</keyword>
<dbReference type="InterPro" id="IPR036388">
    <property type="entry name" value="WH-like_DNA-bd_sf"/>
</dbReference>
<dbReference type="InterPro" id="IPR051081">
    <property type="entry name" value="HTH_MetalResp_TranReg"/>
</dbReference>
<evidence type="ECO:0000259" key="4">
    <source>
        <dbReference type="PROSITE" id="PS50987"/>
    </source>
</evidence>
<evidence type="ECO:0000256" key="2">
    <source>
        <dbReference type="ARBA" id="ARBA00023125"/>
    </source>
</evidence>
<dbReference type="SUPFAM" id="SSF46785">
    <property type="entry name" value="Winged helix' DNA-binding domain"/>
    <property type="match status" value="1"/>
</dbReference>
<keyword evidence="1" id="KW-0805">Transcription regulation</keyword>
<dbReference type="InterPro" id="IPR047796">
    <property type="entry name" value="SdpR-like_repress"/>
</dbReference>
<dbReference type="NCBIfam" id="NF033788">
    <property type="entry name" value="HTH_metalloreg"/>
    <property type="match status" value="1"/>
</dbReference>
<dbReference type="NCBIfam" id="NF033789">
    <property type="entry name" value="repress_SdpR"/>
    <property type="match status" value="1"/>
</dbReference>
<name>A0A934P9C9_9STRE</name>
<protein>
    <submittedName>
        <fullName evidence="5">Winged helix-turn-helix transcriptional regulator</fullName>
    </submittedName>
</protein>
<dbReference type="Proteomes" id="UP000644875">
    <property type="component" value="Unassembled WGS sequence"/>
</dbReference>
<dbReference type="PANTHER" id="PTHR33154:SF33">
    <property type="entry name" value="TRANSCRIPTIONAL REPRESSOR SDPR"/>
    <property type="match status" value="1"/>
</dbReference>
<dbReference type="EMBL" id="JAENBP010000002">
    <property type="protein sequence ID" value="MBJ8349556.1"/>
    <property type="molecule type" value="Genomic_DNA"/>
</dbReference>
<dbReference type="InterPro" id="IPR011991">
    <property type="entry name" value="ArsR-like_HTH"/>
</dbReference>
<dbReference type="Pfam" id="PF01022">
    <property type="entry name" value="HTH_5"/>
    <property type="match status" value="1"/>
</dbReference>
<comment type="caution">
    <text evidence="5">The sequence shown here is derived from an EMBL/GenBank/DDBJ whole genome shotgun (WGS) entry which is preliminary data.</text>
</comment>
<accession>A0A934P9C9</accession>
<evidence type="ECO:0000256" key="3">
    <source>
        <dbReference type="ARBA" id="ARBA00023163"/>
    </source>
</evidence>
<dbReference type="GO" id="GO:0003700">
    <property type="term" value="F:DNA-binding transcription factor activity"/>
    <property type="evidence" value="ECO:0007669"/>
    <property type="project" value="InterPro"/>
</dbReference>
<keyword evidence="6" id="KW-1185">Reference proteome</keyword>
<sequence length="86" mass="10147">MGIDQTLKALNDEKRREILTLLKKGRMSATDIHQHFDVSDATISHHLSVLLKADLIFLEKEKNYRYYSLNASVFEDVLRFIMFFKK</sequence>
<gene>
    <name evidence="5" type="ORF">JHK64_02785</name>
</gene>